<keyword evidence="2" id="KW-1185">Reference proteome</keyword>
<name>A0A0V1F701_TRIPS</name>
<proteinExistence type="predicted"/>
<dbReference type="EMBL" id="JYDT01000221">
    <property type="protein sequence ID" value="KRY81525.1"/>
    <property type="molecule type" value="Genomic_DNA"/>
</dbReference>
<comment type="caution">
    <text evidence="1">The sequence shown here is derived from an EMBL/GenBank/DDBJ whole genome shotgun (WGS) entry which is preliminary data.</text>
</comment>
<protein>
    <submittedName>
        <fullName evidence="1">Uncharacterized protein</fullName>
    </submittedName>
</protein>
<sequence length="62" mass="7254">MEKLIYLHNLEEVLKSENLKQSVVVLRCEVLFNTNGMLRYYLLNADGNFLCSTDKMMKNNDP</sequence>
<evidence type="ECO:0000313" key="2">
    <source>
        <dbReference type="Proteomes" id="UP000054995"/>
    </source>
</evidence>
<dbReference type="Proteomes" id="UP000054995">
    <property type="component" value="Unassembled WGS sequence"/>
</dbReference>
<evidence type="ECO:0000313" key="1">
    <source>
        <dbReference type="EMBL" id="KRY81525.1"/>
    </source>
</evidence>
<gene>
    <name evidence="1" type="ORF">T4D_1588</name>
</gene>
<dbReference type="AlphaFoldDB" id="A0A0V1F701"/>
<accession>A0A0V1F701</accession>
<reference evidence="1 2" key="1">
    <citation type="submission" date="2015-01" db="EMBL/GenBank/DDBJ databases">
        <title>Evolution of Trichinella species and genotypes.</title>
        <authorList>
            <person name="Korhonen P.K."/>
            <person name="Edoardo P."/>
            <person name="Giuseppe L.R."/>
            <person name="Gasser R.B."/>
        </authorList>
    </citation>
    <scope>NUCLEOTIDE SEQUENCE [LARGE SCALE GENOMIC DNA]</scope>
    <source>
        <strain evidence="1">ISS470</strain>
    </source>
</reference>
<organism evidence="1 2">
    <name type="scientific">Trichinella pseudospiralis</name>
    <name type="common">Parasitic roundworm</name>
    <dbReference type="NCBI Taxonomy" id="6337"/>
    <lineage>
        <taxon>Eukaryota</taxon>
        <taxon>Metazoa</taxon>
        <taxon>Ecdysozoa</taxon>
        <taxon>Nematoda</taxon>
        <taxon>Enoplea</taxon>
        <taxon>Dorylaimia</taxon>
        <taxon>Trichinellida</taxon>
        <taxon>Trichinellidae</taxon>
        <taxon>Trichinella</taxon>
    </lineage>
</organism>